<evidence type="ECO:0000256" key="1">
    <source>
        <dbReference type="SAM" id="MobiDB-lite"/>
    </source>
</evidence>
<feature type="compositionally biased region" description="Basic and acidic residues" evidence="1">
    <location>
        <begin position="2574"/>
        <end position="2598"/>
    </location>
</feature>
<reference evidence="2" key="1">
    <citation type="journal article" date="2012" name="Nat. Genet.">
        <title>Whole-genome sequence of Schistosoma haematobium.</title>
        <authorList>
            <person name="Young N.D."/>
            <person name="Jex A.R."/>
            <person name="Li B."/>
            <person name="Liu S."/>
            <person name="Yang L."/>
            <person name="Xiong Z."/>
            <person name="Li Y."/>
            <person name="Cantacessi C."/>
            <person name="Hall R.S."/>
            <person name="Xu X."/>
            <person name="Chen F."/>
            <person name="Wu X."/>
            <person name="Zerlotini A."/>
            <person name="Oliveira G."/>
            <person name="Hofmann A."/>
            <person name="Zhang G."/>
            <person name="Fang X."/>
            <person name="Kang Y."/>
            <person name="Campbell B.E."/>
            <person name="Loukas A."/>
            <person name="Ranganathan S."/>
            <person name="Rollinson D."/>
            <person name="Rinaldi G."/>
            <person name="Brindley P.J."/>
            <person name="Yang H."/>
            <person name="Wang J."/>
            <person name="Wang J."/>
            <person name="Gasser R.B."/>
        </authorList>
    </citation>
    <scope>NUCLEOTIDE SEQUENCE</scope>
</reference>
<feature type="region of interest" description="Disordered" evidence="1">
    <location>
        <begin position="2571"/>
        <end position="2603"/>
    </location>
</feature>
<dbReference type="KEGG" id="shx:MS3_00010903"/>
<evidence type="ECO:0000313" key="2">
    <source>
        <dbReference type="EMBL" id="KAH9582831.1"/>
    </source>
</evidence>
<feature type="compositionally biased region" description="Polar residues" evidence="1">
    <location>
        <begin position="1369"/>
        <end position="1400"/>
    </location>
</feature>
<accession>A0A922IN71</accession>
<evidence type="ECO:0000313" key="3">
    <source>
        <dbReference type="Proteomes" id="UP000471633"/>
    </source>
</evidence>
<dbReference type="RefSeq" id="XP_051066262.1">
    <property type="nucleotide sequence ID" value="XM_051219317.1"/>
</dbReference>
<protein>
    <submittedName>
        <fullName evidence="2">Cilia- and flagella-associated protein 46</fullName>
    </submittedName>
</protein>
<organism evidence="2 3">
    <name type="scientific">Schistosoma haematobium</name>
    <name type="common">Blood fluke</name>
    <dbReference type="NCBI Taxonomy" id="6185"/>
    <lineage>
        <taxon>Eukaryota</taxon>
        <taxon>Metazoa</taxon>
        <taxon>Spiralia</taxon>
        <taxon>Lophotrochozoa</taxon>
        <taxon>Platyhelminthes</taxon>
        <taxon>Trematoda</taxon>
        <taxon>Digenea</taxon>
        <taxon>Strigeidida</taxon>
        <taxon>Schistosomatoidea</taxon>
        <taxon>Schistosomatidae</taxon>
        <taxon>Schistosoma</taxon>
    </lineage>
</organism>
<dbReference type="PANTHER" id="PTHR15977">
    <property type="entry name" value="CILIA- AND FLAGELLA-ASSOCIATED PROTEIN 46"/>
    <property type="match status" value="1"/>
</dbReference>
<comment type="caution">
    <text evidence="2">The sequence shown here is derived from an EMBL/GenBank/DDBJ whole genome shotgun (WGS) entry which is preliminary data.</text>
</comment>
<proteinExistence type="predicted"/>
<dbReference type="EMBL" id="AMPZ03000005">
    <property type="protein sequence ID" value="KAH9582831.1"/>
    <property type="molecule type" value="Genomic_DNA"/>
</dbReference>
<keyword evidence="2" id="KW-0282">Flagellum</keyword>
<dbReference type="CTD" id="24590450"/>
<dbReference type="GO" id="GO:0035082">
    <property type="term" value="P:axoneme assembly"/>
    <property type="evidence" value="ECO:0007669"/>
    <property type="project" value="InterPro"/>
</dbReference>
<keyword evidence="2" id="KW-0969">Cilium</keyword>
<reference evidence="2" key="4">
    <citation type="journal article" date="2022" name="PLoS Pathog.">
        <title>Chromosome-level genome of Schistosoma haematobium underpins genome-wide explorations of molecular variation.</title>
        <authorList>
            <person name="Stroehlein A.J."/>
            <person name="Korhonen P.K."/>
            <person name="Lee V.V."/>
            <person name="Ralph S.A."/>
            <person name="Mentink-Kane M."/>
            <person name="You H."/>
            <person name="McManus D.P."/>
            <person name="Tchuente L.T."/>
            <person name="Stothard J.R."/>
            <person name="Kaur P."/>
            <person name="Dudchenko O."/>
            <person name="Aiden E.L."/>
            <person name="Yang B."/>
            <person name="Yang H."/>
            <person name="Emery A.M."/>
            <person name="Webster B.L."/>
            <person name="Brindley P.J."/>
            <person name="Rollinson D."/>
            <person name="Chang B.C.H."/>
            <person name="Gasser R.B."/>
            <person name="Young N.D."/>
        </authorList>
    </citation>
    <scope>NUCLEOTIDE SEQUENCE</scope>
</reference>
<reference evidence="2" key="2">
    <citation type="journal article" date="2019" name="Gigascience">
        <title>High-quality Schistosoma haematobium genome achieved by single-molecule and long-range sequencing.</title>
        <authorList>
            <person name="Stroehlein A.J."/>
            <person name="Korhonen P.K."/>
            <person name="Chong T.M."/>
            <person name="Lim Y.L."/>
            <person name="Chan K.G."/>
            <person name="Webster B."/>
            <person name="Rollinson D."/>
            <person name="Brindley P.J."/>
            <person name="Gasser R.B."/>
            <person name="Young N.D."/>
        </authorList>
    </citation>
    <scope>NUCLEOTIDE SEQUENCE</scope>
</reference>
<dbReference type="InterPro" id="IPR039586">
    <property type="entry name" value="CFAP46"/>
</dbReference>
<dbReference type="GO" id="GO:0060294">
    <property type="term" value="P:cilium movement involved in cell motility"/>
    <property type="evidence" value="ECO:0007669"/>
    <property type="project" value="InterPro"/>
</dbReference>
<keyword evidence="3" id="KW-1185">Reference proteome</keyword>
<dbReference type="PANTHER" id="PTHR15977:SF15">
    <property type="entry name" value="CILIA- AND FLAGELLA-ASSOCIATED PROTEIN 46"/>
    <property type="match status" value="1"/>
</dbReference>
<dbReference type="Proteomes" id="UP000471633">
    <property type="component" value="Unassembled WGS sequence"/>
</dbReference>
<keyword evidence="2" id="KW-0966">Cell projection</keyword>
<sequence>MSESVQECLHLYLEDKNGKSRIIIYLSVTHVERAFTLLNLASNSWKPGKNFAYTSHDILHLAVVAAEAKLSGTAISVINVFESVFGGNNEFSDLVSLLFAEILFQKSEFSISTIGLAMGHVEKSIYFATESDHQIIVNNLLILLYKFVRMKATLFKRAEIPLFLRPKLKLLMDMHIKDYSFILRFGILLIETFIQVGSRKEASQLLDTLAGGVARHVPEQMVELLATASGGNLTSAERYINWALGVYSGNQTELSINQPTKSSVSQAKERNIPMSGPLAHSLISFGIVPSSRLARLRASTKNPSEQSEEFLKILRLLEIQDENNELLTDKQLENKISNIGDSPIDDTNYSSNNTEMINNSEEIIDDVLSPKFLTTETRFKLLVSLTQLALDRDLLHICLKCIKQCESIIEKEKLSNKESASMMFHFLSLEINTQNLAVKVAKTSNQYLSVHYHGMQKCYNLLEQCLSSPTYQPETIIQGCLTLWRLCSPLIQHNSQTRLKTFKSLQLINHHLTKQDSLYFRLRCEVHMMIAYCQADMEQITEALDSIDKAMKFDETGEFLSSLNYYKKCLLLRSNLYEIPNEPIEQARQIIERLQNTNNLSSTEIIKLLKYTNYFSNNNNNNNNNNGNELDEYKRNNFNDLLHHCEMISENAECEINEKLLVWFDLIKLAKKYQIWDLCSTFCRLCLVFDDDTYWSILLKKLEQYRTTRVKPVIGSTTNLKSTDANLTTQTASKTEIQNPLNKSKSNPRTITNYPDIVTSFELKLYSALSQIYCIFAECLCVLLRQQMCGIQLGGNLNNLNSSWFDTSLLINNDSDNHNQDVRKSKEQREYNLQWKNYCEWFSFVNEAALSAFQRSAVLSARIVDSNNLHSCAVCVWNYCLPTICQNDHRQLTTTFSVILENANKIGSSCLPHELYIQMATILAHGLIQPWLPKSLKSTFLADEKNKPVQLNIQQKSQKVIRGKSGKPSFYIAPPEGHPHIKKAIDCNGLFTFNHYVICHCPNLLLILQSSIAHKIGRYDLLVMLAALYWSLLNHSILAPSNQITHVLQKIESFAKKVENITKWLGQCIKTEVRNELAAQIRNSENKQDLTTEFSTLKLESILMDSVKCTKEVSSLYETVIIPYPTVNQFEMDLQLRVDMYKALYNVYSEQGNFTEALSVLAKATTSLPRTKHRMSLFRQLVVTKAKLGQSIELDMQKFTSEPEYLQAQIWIEIAYASSNINVQLMAFKQSVNAIKSPDYWVLKSDLLLQFAQWLFAHGYDMPTCISLAEEAVDILNDLYKKNYDLDQYKETKYSQLIFHSENVQYLDILMRACVLLAEFWDANNTNIEQEHDLHSMDYLIIGVNCVKTILNLAVSSVTESPRLDQKSPKSPRSTSVKVRSKSNEATGSETNRGKQSCNPNYKKIIPDTIIEWSTYELSDDILQAWQRNYTEYQRKSTNLNEFDLENGNSSGLMDIFSVKKQINPLTIRYPLVTMACLDRLLDLITEMGPGQLGYPILVFQDGLVRSWERYDKSSSFANCTCIRKLIHLKSVELSCCLGLSSGVTNHQNKLNSLLPSEQEIADAYTLLKTNPTDPYIKDLIKSWIHLGDRLARIGQCSHARIFLSISEQFILHHNDQMKYWLLARARLALVEGQYKLSRSLISKIFEFNIEDESFWFDCLSIRIDTLCYDPNLTIHNFNLSEINDKQDFMNCTSCPLHYGIQTAIKEIDLAINDLQKRKENFKSRNGWFDKLQGILLSKKAQLITRIDEMNYHYCTIFNSSDKSLTCDLPTRPINLLINPNGAPKLFEEVICLLTSNKRNALRLGWMPLLAYWVRGFKHEVNSHITKLRTKSCHPSTLCNSFETTLTIARQCLNFAYETVKLAESFSTLDELKGCSLPVHRDLIEIKFMLITVLLDMMKLHVIYMRTKLQENTLENPLYCAVENYISENSSNNLIELSNKCGQSEQQIWDRSIVYAFDEVCSLLSDIFNVSDKQPHLLAKCYFYFGESVYLKGQLILPDLQDNWSPESNDNEVVNFQPIIQNSTFIQEMTKQNLEDITLHSGFRWRTHTDVLSDMKTYNSVMDLFSQASSLFIICLKICLAQNFMGLARQVTESLLNLLGGCHESVSTLTQDLLIGYQSCSTAVRLRTHFWLTILAYDARKCSGGSQCNLNVENEYSDRSILNASEALVRQLMWSSPSCTYDDDSLFTTFGFCSTTEPSSYPEALAWITGLKSNLISNRLRSVGGLCSGSEDHSISASPWIPVILRTLTSQSQAWRVTEVNSSIIFDSSKVLQSTLSSLPGSNLQITKSWNLLIMEHSINSHFLYVAIPKPMNRAVSNRDHRSSIPANKSANKGTFQYTFLRIETDPISKCQLIYSWKKCLNHLDEQLKKAANIKSNNSNLFKQITNQILKIKSDLFQNSIEDIQLFNYLNPVFEILLKYWLPEPDSNNNQNKLNDKLNNNNNNNNPSGIVCQINKLNQLSYQLEQYLNNQSDLSKDGLLIISDFWLNELPLEFYIMNILFNNISSNNYIIIRRHSSIIQKNSTHTIVTPNSMKQNNSPLLKKRNNTMIPFSWLTREFSVQLLHARLTGHQNTHKTDDLSDNTHEQSVQHKTSRKPETTRGISLHPLLRDVGSKQPPLQSCKQQNTGCLLIDTTYIRYLIDPFMDTDIITSINSSNVSEQADNNNRNDFSRDTNLQNDTVVINYSFKNHFQLLLKEPITRSQQFTSRWIGLVGDSELGKVPSEEELLVFLNEGVSGLISHISENFLSYSPPSTFINLSIPNCHLICLLDKIYTRTSRLRQIKLNAHKTITEYELEQPLSTAIISTLVGSRSTILLQWSTRLHWNQFRMGKLIKHLLDHLYPIGQSTLLIQYELFKMELDNYLDRLKQIIEDKNNQLLERKSINEIDYQFDDQYKHLEIPTLEPFNMVIYGLPNISFA</sequence>
<name>A0A922IN71_SCHHA</name>
<feature type="region of interest" description="Disordered" evidence="1">
    <location>
        <begin position="1361"/>
        <end position="1400"/>
    </location>
</feature>
<reference evidence="2" key="3">
    <citation type="submission" date="2021-06" db="EMBL/GenBank/DDBJ databases">
        <title>Chromosome-level genome assembly for S. haematobium.</title>
        <authorList>
            <person name="Stroehlein A.J."/>
        </authorList>
    </citation>
    <scope>NUCLEOTIDE SEQUENCE</scope>
</reference>
<dbReference type="GeneID" id="24590450"/>
<gene>
    <name evidence="2" type="primary">TTC40</name>
    <name evidence="2" type="ORF">MS3_00010903</name>
</gene>